<dbReference type="RefSeq" id="WP_052482953.1">
    <property type="nucleotide sequence ID" value="NZ_CP010086.2"/>
</dbReference>
<protein>
    <recommendedName>
        <fullName evidence="4">Helix-hairpin-helix motif protein</fullName>
    </recommendedName>
</protein>
<keyword evidence="1" id="KW-0812">Transmembrane</keyword>
<evidence type="ECO:0000256" key="1">
    <source>
        <dbReference type="SAM" id="Phobius"/>
    </source>
</evidence>
<dbReference type="EMBL" id="CP010086">
    <property type="protein sequence ID" value="AJH00831.1"/>
    <property type="molecule type" value="Genomic_DNA"/>
</dbReference>
<evidence type="ECO:0008006" key="4">
    <source>
        <dbReference type="Google" id="ProtNLM"/>
    </source>
</evidence>
<dbReference type="Gene3D" id="1.10.150.320">
    <property type="entry name" value="Photosystem II 12 kDa extrinsic protein"/>
    <property type="match status" value="1"/>
</dbReference>
<keyword evidence="1" id="KW-0472">Membrane</keyword>
<keyword evidence="1" id="KW-1133">Transmembrane helix</keyword>
<dbReference type="GO" id="GO:0015627">
    <property type="term" value="C:type II protein secretion system complex"/>
    <property type="evidence" value="ECO:0007669"/>
    <property type="project" value="TreeGrafter"/>
</dbReference>
<feature type="transmembrane region" description="Helical" evidence="1">
    <location>
        <begin position="12"/>
        <end position="34"/>
    </location>
</feature>
<dbReference type="Pfam" id="PF12836">
    <property type="entry name" value="HHH_3"/>
    <property type="match status" value="1"/>
</dbReference>
<accession>A0A0B5QIQ5</accession>
<dbReference type="AlphaFoldDB" id="A0A0B5QIQ5"/>
<dbReference type="SUPFAM" id="SSF47781">
    <property type="entry name" value="RuvA domain 2-like"/>
    <property type="match status" value="1"/>
</dbReference>
<dbReference type="STRING" id="1520.LF65_04291"/>
<dbReference type="OrthoDB" id="1929550at2"/>
<feature type="transmembrane region" description="Helical" evidence="1">
    <location>
        <begin position="46"/>
        <end position="65"/>
    </location>
</feature>
<feature type="transmembrane region" description="Helical" evidence="1">
    <location>
        <begin position="71"/>
        <end position="92"/>
    </location>
</feature>
<organism evidence="2 3">
    <name type="scientific">Clostridium beijerinckii</name>
    <name type="common">Clostridium MP</name>
    <dbReference type="NCBI Taxonomy" id="1520"/>
    <lineage>
        <taxon>Bacteria</taxon>
        <taxon>Bacillati</taxon>
        <taxon>Bacillota</taxon>
        <taxon>Clostridia</taxon>
        <taxon>Eubacteriales</taxon>
        <taxon>Clostridiaceae</taxon>
        <taxon>Clostridium</taxon>
    </lineage>
</organism>
<name>A0A0B5QIQ5_CLOBE</name>
<reference evidence="3" key="1">
    <citation type="submission" date="2014-12" db="EMBL/GenBank/DDBJ databases">
        <title>Genome sequence of Clostridium beijerinckii strain 59B.</title>
        <authorList>
            <person name="Little G.T."/>
            <person name="Minton N.P."/>
        </authorList>
    </citation>
    <scope>NUCLEOTIDE SEQUENCE [LARGE SCALE GENOMIC DNA]</scope>
    <source>
        <strain evidence="3">59B</strain>
    </source>
</reference>
<evidence type="ECO:0000313" key="2">
    <source>
        <dbReference type="EMBL" id="AJH00831.1"/>
    </source>
</evidence>
<dbReference type="GO" id="GO:0015628">
    <property type="term" value="P:protein secretion by the type II secretion system"/>
    <property type="evidence" value="ECO:0007669"/>
    <property type="project" value="TreeGrafter"/>
</dbReference>
<dbReference type="Proteomes" id="UP000031866">
    <property type="component" value="Chromosome"/>
</dbReference>
<evidence type="ECO:0000313" key="3">
    <source>
        <dbReference type="Proteomes" id="UP000031866"/>
    </source>
</evidence>
<proteinExistence type="predicted"/>
<dbReference type="InterPro" id="IPR010994">
    <property type="entry name" value="RuvA_2-like"/>
</dbReference>
<dbReference type="PANTHER" id="PTHR21180">
    <property type="entry name" value="ENDONUCLEASE/EXONUCLEASE/PHOSPHATASE FAMILY DOMAIN-CONTAINING PROTEIN 1"/>
    <property type="match status" value="1"/>
</dbReference>
<gene>
    <name evidence="2" type="ORF">LF65_04291</name>
</gene>
<sequence>MKITEKGTRWEIIHSLWIIWSFIWLVNGVGIFLAGKRTRVQKWYRIGLIYTAVGWFTMIMGAELNKGNHNIVNSAMMMTFFITYIVCIIHSFSIRKEYLMRLEIMEKQKTEQIVANNLKEKIAREYGVNYDKGNYSPNNIEDRNQSNANILYNNQHINENQQIFNSQMNFNQNEQVYNREERINKETRIYSTENNSVKNDVSERKNEERLETSRTEKLLDVNSCTEDELLQLPGVGIIEAKKAINFRNNNEFNSVDEFIQVLNIKPHFTEKIRSMLICNQIKKNESINDPNINTGRAGRMVDF</sequence>
<dbReference type="PANTHER" id="PTHR21180:SF32">
    <property type="entry name" value="ENDONUCLEASE_EXONUCLEASE_PHOSPHATASE FAMILY DOMAIN-CONTAINING PROTEIN 1"/>
    <property type="match status" value="1"/>
</dbReference>
<dbReference type="InterPro" id="IPR051675">
    <property type="entry name" value="Endo/Exo/Phosphatase_dom_1"/>
</dbReference>
<dbReference type="KEGG" id="cbei:LF65_04291"/>